<comment type="caution">
    <text evidence="1">The sequence shown here is derived from an EMBL/GenBank/DDBJ whole genome shotgun (WGS) entry which is preliminary data.</text>
</comment>
<proteinExistence type="predicted"/>
<sequence length="91" mass="9799">ADGDNDVIEGVRTALTSASEQLSHEIKGHLPRTSPHINAAPRSTHLLRSSLSPAPPTIHQRFLDSDAGSLTINDVAVLLASYKELASYLRE</sequence>
<keyword evidence="2" id="KW-1185">Reference proteome</keyword>
<evidence type="ECO:0000313" key="2">
    <source>
        <dbReference type="Proteomes" id="UP001139981"/>
    </source>
</evidence>
<accession>A0ACC1LVI4</accession>
<dbReference type="Proteomes" id="UP001139981">
    <property type="component" value="Unassembled WGS sequence"/>
</dbReference>
<protein>
    <submittedName>
        <fullName evidence="1">Uncharacterized protein</fullName>
    </submittedName>
</protein>
<reference evidence="1" key="1">
    <citation type="submission" date="2022-07" db="EMBL/GenBank/DDBJ databases">
        <title>Phylogenomic reconstructions and comparative analyses of Kickxellomycotina fungi.</title>
        <authorList>
            <person name="Reynolds N.K."/>
            <person name="Stajich J.E."/>
            <person name="Barry K."/>
            <person name="Grigoriev I.V."/>
            <person name="Crous P."/>
            <person name="Smith M.E."/>
        </authorList>
    </citation>
    <scope>NUCLEOTIDE SEQUENCE</scope>
    <source>
        <strain evidence="1">CBS 190363</strain>
    </source>
</reference>
<feature type="non-terminal residue" evidence="1">
    <location>
        <position position="1"/>
    </location>
</feature>
<organism evidence="1 2">
    <name type="scientific">Coemansia aciculifera</name>
    <dbReference type="NCBI Taxonomy" id="417176"/>
    <lineage>
        <taxon>Eukaryota</taxon>
        <taxon>Fungi</taxon>
        <taxon>Fungi incertae sedis</taxon>
        <taxon>Zoopagomycota</taxon>
        <taxon>Kickxellomycotina</taxon>
        <taxon>Kickxellomycetes</taxon>
        <taxon>Kickxellales</taxon>
        <taxon>Kickxellaceae</taxon>
        <taxon>Coemansia</taxon>
    </lineage>
</organism>
<gene>
    <name evidence="1" type="ORF">IWW38_005331</name>
</gene>
<dbReference type="EMBL" id="JANBVB010002422">
    <property type="protein sequence ID" value="KAJ2885405.1"/>
    <property type="molecule type" value="Genomic_DNA"/>
</dbReference>
<evidence type="ECO:0000313" key="1">
    <source>
        <dbReference type="EMBL" id="KAJ2885405.1"/>
    </source>
</evidence>
<name>A0ACC1LVI4_9FUNG</name>